<comment type="caution">
    <text evidence="9">The sequence shown here is derived from an EMBL/GenBank/DDBJ whole genome shotgun (WGS) entry which is preliminary data.</text>
</comment>
<gene>
    <name evidence="9" type="ORF">KI387_039866</name>
</gene>
<evidence type="ECO:0000256" key="7">
    <source>
        <dbReference type="SAM" id="MobiDB-lite"/>
    </source>
</evidence>
<evidence type="ECO:0000313" key="9">
    <source>
        <dbReference type="EMBL" id="KAH9296278.1"/>
    </source>
</evidence>
<dbReference type="PANTHER" id="PTHR15137:SF9">
    <property type="entry name" value="TRANSCRIPTION INITIATION FACTOR TFIID SUBUNIT 2"/>
    <property type="match status" value="1"/>
</dbReference>
<accession>A0AA38CCH9</accession>
<keyword evidence="5" id="KW-0804">Transcription</keyword>
<evidence type="ECO:0000259" key="8">
    <source>
        <dbReference type="Pfam" id="PF01433"/>
    </source>
</evidence>
<feature type="domain" description="Peptidase M1 membrane alanine aminopeptidase" evidence="8">
    <location>
        <begin position="301"/>
        <end position="478"/>
    </location>
</feature>
<feature type="region of interest" description="Disordered" evidence="7">
    <location>
        <begin position="1"/>
        <end position="23"/>
    </location>
</feature>
<dbReference type="GO" id="GO:0005669">
    <property type="term" value="C:transcription factor TFIID complex"/>
    <property type="evidence" value="ECO:0007669"/>
    <property type="project" value="InterPro"/>
</dbReference>
<keyword evidence="4" id="KW-0805">Transcription regulation</keyword>
<reference evidence="9 10" key="1">
    <citation type="journal article" date="2021" name="Nat. Plants">
        <title>The Taxus genome provides insights into paclitaxel biosynthesis.</title>
        <authorList>
            <person name="Xiong X."/>
            <person name="Gou J."/>
            <person name="Liao Q."/>
            <person name="Li Y."/>
            <person name="Zhou Q."/>
            <person name="Bi G."/>
            <person name="Li C."/>
            <person name="Du R."/>
            <person name="Wang X."/>
            <person name="Sun T."/>
            <person name="Guo L."/>
            <person name="Liang H."/>
            <person name="Lu P."/>
            <person name="Wu Y."/>
            <person name="Zhang Z."/>
            <person name="Ro D.K."/>
            <person name="Shang Y."/>
            <person name="Huang S."/>
            <person name="Yan J."/>
        </authorList>
    </citation>
    <scope>NUCLEOTIDE SEQUENCE [LARGE SCALE GENOMIC DNA]</scope>
    <source>
        <strain evidence="9">Ta-2019</strain>
    </source>
</reference>
<dbReference type="GO" id="GO:0003682">
    <property type="term" value="F:chromatin binding"/>
    <property type="evidence" value="ECO:0007669"/>
    <property type="project" value="TreeGrafter"/>
</dbReference>
<proteinExistence type="inferred from homology"/>
<evidence type="ECO:0000256" key="6">
    <source>
        <dbReference type="ARBA" id="ARBA00023242"/>
    </source>
</evidence>
<protein>
    <recommendedName>
        <fullName evidence="3">Transcription initiation factor TFIID subunit 2</fullName>
    </recommendedName>
</protein>
<dbReference type="Proteomes" id="UP000824469">
    <property type="component" value="Unassembled WGS sequence"/>
</dbReference>
<evidence type="ECO:0000256" key="1">
    <source>
        <dbReference type="ARBA" id="ARBA00004123"/>
    </source>
</evidence>
<dbReference type="EMBL" id="JAHRHJ020000011">
    <property type="protein sequence ID" value="KAH9296278.1"/>
    <property type="molecule type" value="Genomic_DNA"/>
</dbReference>
<dbReference type="GO" id="GO:0008270">
    <property type="term" value="F:zinc ion binding"/>
    <property type="evidence" value="ECO:0007669"/>
    <property type="project" value="InterPro"/>
</dbReference>
<evidence type="ECO:0000313" key="10">
    <source>
        <dbReference type="Proteomes" id="UP000824469"/>
    </source>
</evidence>
<evidence type="ECO:0000256" key="4">
    <source>
        <dbReference type="ARBA" id="ARBA00023015"/>
    </source>
</evidence>
<comment type="similarity">
    <text evidence="2">Belongs to the TAF2 family.</text>
</comment>
<dbReference type="SUPFAM" id="SSF63737">
    <property type="entry name" value="Leukotriene A4 hydrolase N-terminal domain"/>
    <property type="match status" value="1"/>
</dbReference>
<dbReference type="InterPro" id="IPR042097">
    <property type="entry name" value="Aminopeptidase_N-like_N_sf"/>
</dbReference>
<dbReference type="Pfam" id="PF01433">
    <property type="entry name" value="Peptidase_M1"/>
    <property type="match status" value="1"/>
</dbReference>
<dbReference type="Gene3D" id="1.10.390.10">
    <property type="entry name" value="Neutral Protease Domain 2"/>
    <property type="match status" value="1"/>
</dbReference>
<dbReference type="InterPro" id="IPR037813">
    <property type="entry name" value="TAF2"/>
</dbReference>
<dbReference type="GO" id="GO:0000976">
    <property type="term" value="F:transcription cis-regulatory region binding"/>
    <property type="evidence" value="ECO:0007669"/>
    <property type="project" value="TreeGrafter"/>
</dbReference>
<dbReference type="InterPro" id="IPR027268">
    <property type="entry name" value="Peptidase_M4/M1_CTD_sf"/>
</dbReference>
<sequence>MAKPKKQKNEEQKAVGASNSSSTGTSYALVLHQKLCLAIDMDNQRIYGHTELKVAVPESGIIGLYANGMNIDNIIVNGLPVHFTLRPQHEGLKDERKWSSITCIDAAEAAGSVYFSSLEREMVPDLLIFCFKPISSESGIQNLVDTEKFEKIDCNPDNANNSAQQENFKLVRVEYWLEKPKAGVHFMGSTLHTNNQIRRARCWFPCVDCSLQRCCYDLEFTVDSKYVAVSNGTLLYQVIGKDDPRCKTYVYCVNIPVNARFITLAVAPFEVHPDRHNVTISHMSMPSSLSKLQCTVSFFHNVFSYYEEYLEAPFPFGSYKQVFIDSETALSSSYVGASMSTFSSHLLFDDRVIDQVISTRIKLAHALAQQWFGIFITPETATDGWLLDGLAGFLTDIFIKRYLGNNEARYRRYKANEEVCKVDVEGATALCSSAAAAELYETHAIGVLRKLRSWKAVAVLQMLEKQMGPEPFRKLIRPRLTCLQNMETYNWYMIFLTKCLLSDAASWSAVITGYPEIEDVDVFQCIASLKCAEEDNTSFLKMHSFGLVGMP</sequence>
<dbReference type="CDD" id="cd09839">
    <property type="entry name" value="M1_like_TAF2"/>
    <property type="match status" value="1"/>
</dbReference>
<dbReference type="AlphaFoldDB" id="A0AA38CCH9"/>
<dbReference type="InterPro" id="IPR014782">
    <property type="entry name" value="Peptidase_M1_dom"/>
</dbReference>
<comment type="subcellular location">
    <subcellularLocation>
        <location evidence="1">Nucleus</location>
    </subcellularLocation>
</comment>
<evidence type="ECO:0000256" key="5">
    <source>
        <dbReference type="ARBA" id="ARBA00023163"/>
    </source>
</evidence>
<dbReference type="GO" id="GO:0008237">
    <property type="term" value="F:metallopeptidase activity"/>
    <property type="evidence" value="ECO:0007669"/>
    <property type="project" value="InterPro"/>
</dbReference>
<evidence type="ECO:0000256" key="3">
    <source>
        <dbReference type="ARBA" id="ARBA00017363"/>
    </source>
</evidence>
<organism evidence="9 10">
    <name type="scientific">Taxus chinensis</name>
    <name type="common">Chinese yew</name>
    <name type="synonym">Taxus wallichiana var. chinensis</name>
    <dbReference type="NCBI Taxonomy" id="29808"/>
    <lineage>
        <taxon>Eukaryota</taxon>
        <taxon>Viridiplantae</taxon>
        <taxon>Streptophyta</taxon>
        <taxon>Embryophyta</taxon>
        <taxon>Tracheophyta</taxon>
        <taxon>Spermatophyta</taxon>
        <taxon>Pinopsida</taxon>
        <taxon>Pinidae</taxon>
        <taxon>Conifers II</taxon>
        <taxon>Cupressales</taxon>
        <taxon>Taxaceae</taxon>
        <taxon>Taxus</taxon>
    </lineage>
</organism>
<dbReference type="OMA" id="ELYETHA"/>
<keyword evidence="6" id="KW-0539">Nucleus</keyword>
<keyword evidence="10" id="KW-1185">Reference proteome</keyword>
<name>A0AA38CCH9_TAXCH</name>
<dbReference type="PANTHER" id="PTHR15137">
    <property type="entry name" value="TRANSCRIPTION INITIATION FACTOR TFIID"/>
    <property type="match status" value="1"/>
</dbReference>
<evidence type="ECO:0000256" key="2">
    <source>
        <dbReference type="ARBA" id="ARBA00010937"/>
    </source>
</evidence>
<dbReference type="Gene3D" id="2.60.40.1730">
    <property type="entry name" value="tricorn interacting facor f3 domain"/>
    <property type="match status" value="1"/>
</dbReference>
<dbReference type="GO" id="GO:0006367">
    <property type="term" value="P:transcription initiation at RNA polymerase II promoter"/>
    <property type="evidence" value="ECO:0007669"/>
    <property type="project" value="TreeGrafter"/>
</dbReference>
<dbReference type="SUPFAM" id="SSF55486">
    <property type="entry name" value="Metalloproteases ('zincins'), catalytic domain"/>
    <property type="match status" value="1"/>
</dbReference>
<dbReference type="GO" id="GO:0016251">
    <property type="term" value="F:RNA polymerase II general transcription initiation factor activity"/>
    <property type="evidence" value="ECO:0007669"/>
    <property type="project" value="TreeGrafter"/>
</dbReference>